<evidence type="ECO:0000313" key="6">
    <source>
        <dbReference type="Proteomes" id="UP000514411"/>
    </source>
</evidence>
<proteinExistence type="predicted"/>
<dbReference type="GO" id="GO:0006260">
    <property type="term" value="P:DNA replication"/>
    <property type="evidence" value="ECO:0007669"/>
    <property type="project" value="UniProtKB-KW"/>
</dbReference>
<dbReference type="InterPro" id="IPR012340">
    <property type="entry name" value="NA-bd_OB-fold"/>
</dbReference>
<gene>
    <name evidence="5" type="ORF">XSP_002095</name>
    <name evidence="4" type="ORF">XSP_002112</name>
</gene>
<dbReference type="RefSeq" id="WP_047124424.1">
    <property type="nucleotide sequence ID" value="NZ_CP012251.1"/>
</dbReference>
<dbReference type="SUPFAM" id="SSF50249">
    <property type="entry name" value="Nucleic acid-binding proteins"/>
    <property type="match status" value="1"/>
</dbReference>
<dbReference type="GO" id="GO:0003697">
    <property type="term" value="F:single-stranded DNA binding"/>
    <property type="evidence" value="ECO:0007669"/>
    <property type="project" value="InterPro"/>
</dbReference>
<name>A0A8E4ERC5_XANCJ</name>
<dbReference type="Proteomes" id="UP000514411">
    <property type="component" value="Chromosome"/>
</dbReference>
<dbReference type="Pfam" id="PF02303">
    <property type="entry name" value="Phage_DNA_bind"/>
    <property type="match status" value="1"/>
</dbReference>
<dbReference type="EMBL" id="LR861807">
    <property type="protein sequence ID" value="CAD1791988.1"/>
    <property type="molecule type" value="Genomic_DNA"/>
</dbReference>
<dbReference type="EMBL" id="LR824643">
    <property type="protein sequence ID" value="CAD0327402.1"/>
    <property type="molecule type" value="Genomic_DNA"/>
</dbReference>
<dbReference type="InterPro" id="IPR003512">
    <property type="entry name" value="Phage_M13_G5P_DNA-bd"/>
</dbReference>
<evidence type="ECO:0000256" key="2">
    <source>
        <dbReference type="ARBA" id="ARBA00023125"/>
    </source>
</evidence>
<protein>
    <recommendedName>
        <fullName evidence="3">Single-stranded DNA-binding protein</fullName>
    </recommendedName>
</protein>
<keyword evidence="1" id="KW-0235">DNA replication</keyword>
<dbReference type="Gene3D" id="2.40.50.140">
    <property type="entry name" value="Nucleic acid-binding proteins"/>
    <property type="match status" value="1"/>
</dbReference>
<reference evidence="4 6" key="1">
    <citation type="submission" date="2020-07" db="EMBL/GenBank/DDBJ databases">
        <authorList>
            <person name="Teixeira M."/>
        </authorList>
    </citation>
    <scope>NUCLEOTIDE SEQUENCE</scope>
    <source>
        <strain evidence="5">3</strain>
        <strain evidence="4">Xanthomonas arboricola pv. juglandis CPBF 427</strain>
    </source>
</reference>
<evidence type="ECO:0000256" key="3">
    <source>
        <dbReference type="ARBA" id="ARBA00030596"/>
    </source>
</evidence>
<sequence>MAKDVLATADAVLLPRWASGDVVIEPELLGIATAGLEVPLLEGAARPDVLVHGMASEIEFNVLCFEVRVRHAVDEPKRSLLAANGIDAIEIDLSDLDDEAVADPSTFRREVLENSQNRHWIHLSHAPYVSQRADRALIEVEDLTVTERMLITKAGRPFTIREQWAFLVKPGSRDRVRIQIPDETVGEQVQPYSRGMHTISSRSITVDEWGRLRLRYKMYLDQIQMNSSEPEGTQRGLFEPCEERETGPGFRVRVRNWKGSPGY</sequence>
<organism evidence="4">
    <name type="scientific">Xanthomonas campestris pv. juglandis</name>
    <name type="common">Xanthomonas arboricola pv. juglandis</name>
    <dbReference type="NCBI Taxonomy" id="195709"/>
    <lineage>
        <taxon>Bacteria</taxon>
        <taxon>Pseudomonadati</taxon>
        <taxon>Pseudomonadota</taxon>
        <taxon>Gammaproteobacteria</taxon>
        <taxon>Lysobacterales</taxon>
        <taxon>Lysobacteraceae</taxon>
        <taxon>Xanthomonas</taxon>
    </lineage>
</organism>
<keyword evidence="2" id="KW-0238">DNA-binding</keyword>
<dbReference type="AlphaFoldDB" id="A0A8E4ERC5"/>
<evidence type="ECO:0000313" key="5">
    <source>
        <dbReference type="EMBL" id="CAD1791988.1"/>
    </source>
</evidence>
<evidence type="ECO:0000313" key="4">
    <source>
        <dbReference type="EMBL" id="CAD0327402.1"/>
    </source>
</evidence>
<accession>A0A8E4ERC5</accession>
<evidence type="ECO:0000256" key="1">
    <source>
        <dbReference type="ARBA" id="ARBA00022705"/>
    </source>
</evidence>